<reference evidence="1 2" key="1">
    <citation type="submission" date="2019-10" db="EMBL/GenBank/DDBJ databases">
        <authorList>
            <person name="Karimi E."/>
        </authorList>
    </citation>
    <scope>NUCLEOTIDE SEQUENCE [LARGE SCALE GENOMIC DNA]</scope>
    <source>
        <strain evidence="1">Aeromonas sp. 8C</strain>
    </source>
</reference>
<dbReference type="EMBL" id="CABWLC010000006">
    <property type="protein sequence ID" value="VXA82861.1"/>
    <property type="molecule type" value="Genomic_DNA"/>
</dbReference>
<evidence type="ECO:0000313" key="1">
    <source>
        <dbReference type="EMBL" id="VXA82861.1"/>
    </source>
</evidence>
<dbReference type="RefSeq" id="WP_201298830.1">
    <property type="nucleotide sequence ID" value="NZ_LR732798.1"/>
</dbReference>
<gene>
    <name evidence="1" type="ORF">AERO8C_140235</name>
</gene>
<dbReference type="Proteomes" id="UP000439123">
    <property type="component" value="Unassembled WGS sequence"/>
</dbReference>
<organism evidence="1 2">
    <name type="scientific">Aeromonas veronii</name>
    <dbReference type="NCBI Taxonomy" id="654"/>
    <lineage>
        <taxon>Bacteria</taxon>
        <taxon>Pseudomonadati</taxon>
        <taxon>Pseudomonadota</taxon>
        <taxon>Gammaproteobacteria</taxon>
        <taxon>Aeromonadales</taxon>
        <taxon>Aeromonadaceae</taxon>
        <taxon>Aeromonas</taxon>
    </lineage>
</organism>
<protein>
    <submittedName>
        <fullName evidence="1">Uncharacterized protein</fullName>
    </submittedName>
</protein>
<accession>A0A653KVN7</accession>
<name>A0A653KVN7_AERVE</name>
<proteinExistence type="predicted"/>
<evidence type="ECO:0000313" key="2">
    <source>
        <dbReference type="Proteomes" id="UP000439123"/>
    </source>
</evidence>
<sequence>MNQNTDFAPAITLYSVPHDTPCHTESENEQVIQLDVIDLDEPDDDY</sequence>
<dbReference type="AlphaFoldDB" id="A0A653KVN7"/>